<evidence type="ECO:0000313" key="3">
    <source>
        <dbReference type="EMBL" id="CAG8438600.1"/>
    </source>
</evidence>
<dbReference type="Proteomes" id="UP000789508">
    <property type="component" value="Unassembled WGS sequence"/>
</dbReference>
<keyword evidence="4" id="KW-1185">Reference proteome</keyword>
<name>A0A9N8YPP6_9GLOM</name>
<dbReference type="OrthoDB" id="2434093at2759"/>
<proteinExistence type="predicted"/>
<evidence type="ECO:0000256" key="2">
    <source>
        <dbReference type="SAM" id="MobiDB-lite"/>
    </source>
</evidence>
<organism evidence="3 4">
    <name type="scientific">Ambispora leptoticha</name>
    <dbReference type="NCBI Taxonomy" id="144679"/>
    <lineage>
        <taxon>Eukaryota</taxon>
        <taxon>Fungi</taxon>
        <taxon>Fungi incertae sedis</taxon>
        <taxon>Mucoromycota</taxon>
        <taxon>Glomeromycotina</taxon>
        <taxon>Glomeromycetes</taxon>
        <taxon>Archaeosporales</taxon>
        <taxon>Ambisporaceae</taxon>
        <taxon>Ambispora</taxon>
    </lineage>
</organism>
<accession>A0A9N8YPP6</accession>
<comment type="caution">
    <text evidence="3">The sequence shown here is derived from an EMBL/GenBank/DDBJ whole genome shotgun (WGS) entry which is preliminary data.</text>
</comment>
<keyword evidence="1" id="KW-0175">Coiled coil</keyword>
<feature type="region of interest" description="Disordered" evidence="2">
    <location>
        <begin position="1"/>
        <end position="31"/>
    </location>
</feature>
<feature type="coiled-coil region" evidence="1">
    <location>
        <begin position="123"/>
        <end position="160"/>
    </location>
</feature>
<evidence type="ECO:0000256" key="1">
    <source>
        <dbReference type="SAM" id="Coils"/>
    </source>
</evidence>
<dbReference type="AlphaFoldDB" id="A0A9N8YPP6"/>
<gene>
    <name evidence="3" type="ORF">ALEPTO_LOCUS108</name>
</gene>
<protein>
    <submittedName>
        <fullName evidence="3">8711_t:CDS:1</fullName>
    </submittedName>
</protein>
<dbReference type="EMBL" id="CAJVPS010000005">
    <property type="protein sequence ID" value="CAG8438600.1"/>
    <property type="molecule type" value="Genomic_DNA"/>
</dbReference>
<evidence type="ECO:0000313" key="4">
    <source>
        <dbReference type="Proteomes" id="UP000789508"/>
    </source>
</evidence>
<sequence>MAPRHDRKPLLASAPSSKAKIGSSSATGNSPFADARALEAIFKSVGGENYVKNTSKKQHSLVAKNKRKVAFNLKHAAVLEQKVSFSSPLSQKEECMALEHEAMMWKLKRLEVQAHAREMRLALHKQHEETRKKRQELKRLKEVEHELRELLEKCESHSQELSVTSASLVFRFEILDFTTTPK</sequence>
<reference evidence="3" key="1">
    <citation type="submission" date="2021-06" db="EMBL/GenBank/DDBJ databases">
        <authorList>
            <person name="Kallberg Y."/>
            <person name="Tangrot J."/>
            <person name="Rosling A."/>
        </authorList>
    </citation>
    <scope>NUCLEOTIDE SEQUENCE</scope>
    <source>
        <strain evidence="3">FL130A</strain>
    </source>
</reference>